<dbReference type="Gene3D" id="2.40.30.10">
    <property type="entry name" value="Translation factors"/>
    <property type="match status" value="2"/>
</dbReference>
<dbReference type="SUPFAM" id="SSF50465">
    <property type="entry name" value="EF-Tu/eEF-1alpha/eIF2-gamma C-terminal domain"/>
    <property type="match status" value="1"/>
</dbReference>
<dbReference type="Pfam" id="PF22594">
    <property type="entry name" value="GTP-eEF1A_C"/>
    <property type="match status" value="1"/>
</dbReference>
<dbReference type="InterPro" id="IPR054696">
    <property type="entry name" value="GTP-eEF1A_C"/>
</dbReference>
<dbReference type="InterPro" id="IPR000795">
    <property type="entry name" value="T_Tr_GTP-bd_dom"/>
</dbReference>
<evidence type="ECO:0000256" key="1">
    <source>
        <dbReference type="ARBA" id="ARBA00022741"/>
    </source>
</evidence>
<accession>A0A193BYA2</accession>
<evidence type="ECO:0000256" key="2">
    <source>
        <dbReference type="ARBA" id="ARBA00023134"/>
    </source>
</evidence>
<dbReference type="EMBL" id="CP016174">
    <property type="protein sequence ID" value="ANN17148.1"/>
    <property type="molecule type" value="Genomic_DNA"/>
</dbReference>
<dbReference type="KEGG" id="aori:SD37_16860"/>
<keyword evidence="1" id="KW-0547">Nucleotide-binding</keyword>
<proteinExistence type="predicted"/>
<dbReference type="Gene3D" id="3.40.50.300">
    <property type="entry name" value="P-loop containing nucleotide triphosphate hydrolases"/>
    <property type="match status" value="1"/>
</dbReference>
<organism evidence="4 5">
    <name type="scientific">Amycolatopsis orientalis</name>
    <name type="common">Nocardia orientalis</name>
    <dbReference type="NCBI Taxonomy" id="31958"/>
    <lineage>
        <taxon>Bacteria</taxon>
        <taxon>Bacillati</taxon>
        <taxon>Actinomycetota</taxon>
        <taxon>Actinomycetes</taxon>
        <taxon>Pseudonocardiales</taxon>
        <taxon>Pseudonocardiaceae</taxon>
        <taxon>Amycolatopsis</taxon>
    </lineage>
</organism>
<keyword evidence="2" id="KW-0342">GTP-binding</keyword>
<dbReference type="InterPro" id="IPR027417">
    <property type="entry name" value="P-loop_NTPase"/>
</dbReference>
<dbReference type="InterPro" id="IPR050100">
    <property type="entry name" value="TRAFAC_GTPase_members"/>
</dbReference>
<dbReference type="STRING" id="31958.SD37_16860"/>
<sequence length="412" mass="42698">MTTLVEHAPTLRVAFVGEVDHGKSTLLGRLLYDTGAITPDRLGTSIGDGGLAFLLDGLVEEQADLFTLDTAQAVVETGGRRYVLIDVPGHLELLKNMVTGASHAEVGVVVVDCLERAAEQTARHLRVLAMMGVRACVATVTKMDLVGYDEKAFQAVAAEVVGLAEGCGIDLAAVVPVSAVGGLNVTGAVAPELSWYGGEPLLETLSKLEVRPAGEGPLRLQVQGLSAGRVLGRVLSGVAVPGQRLTDGRHRGTWVLGGIERFGEPPLERAVIGDCVGLLLDGEPPPSGALLTLEGEPASWGNRWTARVLCTAEAGFAAGDRCVVRHAGTSLDGTIAAIDRRWSSAGPETAGRGGEQVAFSETAALRLDLDRPAAADTVRDCPPLGRFMLCDADGHAVGLGVVDGISGEGGTR</sequence>
<evidence type="ECO:0000313" key="4">
    <source>
        <dbReference type="EMBL" id="ANN17148.1"/>
    </source>
</evidence>
<dbReference type="SUPFAM" id="SSF50447">
    <property type="entry name" value="Translation proteins"/>
    <property type="match status" value="1"/>
</dbReference>
<dbReference type="Proteomes" id="UP000093695">
    <property type="component" value="Chromosome"/>
</dbReference>
<dbReference type="GO" id="GO:0003924">
    <property type="term" value="F:GTPase activity"/>
    <property type="evidence" value="ECO:0007669"/>
    <property type="project" value="InterPro"/>
</dbReference>
<dbReference type="RefSeq" id="WP_052674838.1">
    <property type="nucleotide sequence ID" value="NZ_CP016174.1"/>
</dbReference>
<dbReference type="PRINTS" id="PR00315">
    <property type="entry name" value="ELONGATNFCT"/>
</dbReference>
<dbReference type="InterPro" id="IPR009000">
    <property type="entry name" value="Transl_B-barrel_sf"/>
</dbReference>
<reference evidence="4 5" key="1">
    <citation type="journal article" date="2015" name="Genome Announc.">
        <title>Draft Genome Sequence of Norvancomycin-Producing Strain Amycolatopsis orientalis CPCC200066.</title>
        <authorList>
            <person name="Lei X."/>
            <person name="Yuan F."/>
            <person name="Shi Y."/>
            <person name="Li X."/>
            <person name="Wang L."/>
            <person name="Hong B."/>
        </authorList>
    </citation>
    <scope>NUCLEOTIDE SEQUENCE [LARGE SCALE GENOMIC DNA]</scope>
    <source>
        <strain evidence="4 5">B-37</strain>
    </source>
</reference>
<name>A0A193BYA2_AMYOR</name>
<protein>
    <recommendedName>
        <fullName evidence="3">Tr-type G domain-containing protein</fullName>
    </recommendedName>
</protein>
<dbReference type="SUPFAM" id="SSF52540">
    <property type="entry name" value="P-loop containing nucleoside triphosphate hydrolases"/>
    <property type="match status" value="1"/>
</dbReference>
<dbReference type="InterPro" id="IPR009001">
    <property type="entry name" value="Transl_elong_EF1A/Init_IF2_C"/>
</dbReference>
<keyword evidence="5" id="KW-1185">Reference proteome</keyword>
<dbReference type="GO" id="GO:0005525">
    <property type="term" value="F:GTP binding"/>
    <property type="evidence" value="ECO:0007669"/>
    <property type="project" value="UniProtKB-KW"/>
</dbReference>
<evidence type="ECO:0000313" key="5">
    <source>
        <dbReference type="Proteomes" id="UP000093695"/>
    </source>
</evidence>
<dbReference type="PROSITE" id="PS51722">
    <property type="entry name" value="G_TR_2"/>
    <property type="match status" value="1"/>
</dbReference>
<dbReference type="AlphaFoldDB" id="A0A193BYA2"/>
<dbReference type="PANTHER" id="PTHR23115">
    <property type="entry name" value="TRANSLATION FACTOR"/>
    <property type="match status" value="1"/>
</dbReference>
<evidence type="ECO:0000259" key="3">
    <source>
        <dbReference type="PROSITE" id="PS51722"/>
    </source>
</evidence>
<gene>
    <name evidence="4" type="ORF">SD37_16860</name>
</gene>
<feature type="domain" description="Tr-type G" evidence="3">
    <location>
        <begin position="8"/>
        <end position="213"/>
    </location>
</feature>
<dbReference type="Pfam" id="PF00009">
    <property type="entry name" value="GTP_EFTU"/>
    <property type="match status" value="1"/>
</dbReference>